<reference evidence="1 2" key="1">
    <citation type="submission" date="2016-09" db="EMBL/GenBank/DDBJ databases">
        <authorList>
            <person name="Capua I."/>
            <person name="De Benedictis P."/>
            <person name="Joannis T."/>
            <person name="Lombin L.H."/>
            <person name="Cattoli G."/>
        </authorList>
    </citation>
    <scope>NUCLEOTIDE SEQUENCE [LARGE SCALE GENOMIC DNA]</scope>
    <source>
        <strain evidence="1 2">NIO-1002</strain>
    </source>
</reference>
<dbReference type="STRING" id="993073.AS029_06085"/>
<proteinExistence type="predicted"/>
<dbReference type="Proteomes" id="UP000183203">
    <property type="component" value="Unassembled WGS sequence"/>
</dbReference>
<dbReference type="AlphaFoldDB" id="A0A1G6ICP8"/>
<dbReference type="RefSeq" id="WP_058231718.1">
    <property type="nucleotide sequence ID" value="NZ_FMYG01000003.1"/>
</dbReference>
<gene>
    <name evidence="1" type="ORF">SAMN05216418_1474</name>
</gene>
<protein>
    <recommendedName>
        <fullName evidence="3">Helicase-associated domain-containing protein</fullName>
    </recommendedName>
</protein>
<evidence type="ECO:0000313" key="1">
    <source>
        <dbReference type="EMBL" id="SDC04309.1"/>
    </source>
</evidence>
<accession>A0A1G6ICP8</accession>
<organism evidence="1 2">
    <name type="scientific">Microbacterium enclense</name>
    <dbReference type="NCBI Taxonomy" id="993073"/>
    <lineage>
        <taxon>Bacteria</taxon>
        <taxon>Bacillati</taxon>
        <taxon>Actinomycetota</taxon>
        <taxon>Actinomycetes</taxon>
        <taxon>Micrococcales</taxon>
        <taxon>Microbacteriaceae</taxon>
        <taxon>Microbacterium</taxon>
    </lineage>
</organism>
<sequence length="104" mass="12089">MHDYWTSTALLFHRKREELSDDERASLRFYIALIDDMDGLTPNSAPRRWCAAARAVEEFTREHGRLPAPTDPGPLHAWVELQRTAVLNAFQRDRLRAIRGWSDV</sequence>
<name>A0A1G6ICP8_9MICO</name>
<evidence type="ECO:0008006" key="3">
    <source>
        <dbReference type="Google" id="ProtNLM"/>
    </source>
</evidence>
<dbReference type="OrthoDB" id="5107558at2"/>
<dbReference type="EMBL" id="FMYG01000003">
    <property type="protein sequence ID" value="SDC04309.1"/>
    <property type="molecule type" value="Genomic_DNA"/>
</dbReference>
<evidence type="ECO:0000313" key="2">
    <source>
        <dbReference type="Proteomes" id="UP000183203"/>
    </source>
</evidence>
<dbReference type="Gene3D" id="6.10.140.530">
    <property type="match status" value="1"/>
</dbReference>